<evidence type="ECO:0000256" key="8">
    <source>
        <dbReference type="SAM" id="Phobius"/>
    </source>
</evidence>
<proteinExistence type="inferred from homology"/>
<feature type="transmembrane region" description="Helical" evidence="8">
    <location>
        <begin position="317"/>
        <end position="345"/>
    </location>
</feature>
<evidence type="ECO:0000256" key="7">
    <source>
        <dbReference type="ARBA" id="ARBA00023136"/>
    </source>
</evidence>
<dbReference type="InterPro" id="IPR051447">
    <property type="entry name" value="Lipoprotein-release_system"/>
</dbReference>
<evidence type="ECO:0000259" key="10">
    <source>
        <dbReference type="Pfam" id="PF12704"/>
    </source>
</evidence>
<dbReference type="RefSeq" id="WP_126802775.1">
    <property type="nucleotide sequence ID" value="NZ_PIPL01000001.1"/>
</dbReference>
<evidence type="ECO:0000256" key="3">
    <source>
        <dbReference type="ARBA" id="ARBA00022448"/>
    </source>
</evidence>
<dbReference type="InterPro" id="IPR011925">
    <property type="entry name" value="LolCE_TM"/>
</dbReference>
<dbReference type="Proteomes" id="UP000288293">
    <property type="component" value="Unassembled WGS sequence"/>
</dbReference>
<dbReference type="NCBIfam" id="TIGR02212">
    <property type="entry name" value="lolCE"/>
    <property type="match status" value="1"/>
</dbReference>
<organism evidence="11 12">
    <name type="scientific">Aliidiomarina minuta</name>
    <dbReference type="NCBI Taxonomy" id="880057"/>
    <lineage>
        <taxon>Bacteria</taxon>
        <taxon>Pseudomonadati</taxon>
        <taxon>Pseudomonadota</taxon>
        <taxon>Gammaproteobacteria</taxon>
        <taxon>Alteromonadales</taxon>
        <taxon>Idiomarinaceae</taxon>
        <taxon>Aliidiomarina</taxon>
    </lineage>
</organism>
<gene>
    <name evidence="11" type="ORF">CWE09_04315</name>
</gene>
<dbReference type="PANTHER" id="PTHR30489">
    <property type="entry name" value="LIPOPROTEIN-RELEASING SYSTEM TRANSMEMBRANE PROTEIN LOLE"/>
    <property type="match status" value="1"/>
</dbReference>
<feature type="domain" description="ABC3 transporter permease C-terminal" evidence="9">
    <location>
        <begin position="277"/>
        <end position="409"/>
    </location>
</feature>
<feature type="transmembrane region" description="Helical" evidence="8">
    <location>
        <begin position="274"/>
        <end position="297"/>
    </location>
</feature>
<keyword evidence="12" id="KW-1185">Reference proteome</keyword>
<dbReference type="OrthoDB" id="9808461at2"/>
<comment type="similarity">
    <text evidence="2">Belongs to the ABC-4 integral membrane protein family. LolC/E subfamily.</text>
</comment>
<protein>
    <submittedName>
        <fullName evidence="11">Lipoprotein-releasing system transmembrane subunit, LolC/LolE family</fullName>
    </submittedName>
</protein>
<comment type="caution">
    <text evidence="11">The sequence shown here is derived from an EMBL/GenBank/DDBJ whole genome shotgun (WGS) entry which is preliminary data.</text>
</comment>
<evidence type="ECO:0000256" key="6">
    <source>
        <dbReference type="ARBA" id="ARBA00022989"/>
    </source>
</evidence>
<feature type="transmembrane region" description="Helical" evidence="8">
    <location>
        <begin position="24"/>
        <end position="50"/>
    </location>
</feature>
<dbReference type="AlphaFoldDB" id="A0A432W7A0"/>
<evidence type="ECO:0000256" key="2">
    <source>
        <dbReference type="ARBA" id="ARBA00005236"/>
    </source>
</evidence>
<dbReference type="Pfam" id="PF02687">
    <property type="entry name" value="FtsX"/>
    <property type="match status" value="1"/>
</dbReference>
<evidence type="ECO:0000313" key="12">
    <source>
        <dbReference type="Proteomes" id="UP000288293"/>
    </source>
</evidence>
<evidence type="ECO:0000256" key="5">
    <source>
        <dbReference type="ARBA" id="ARBA00022692"/>
    </source>
</evidence>
<keyword evidence="3" id="KW-0813">Transport</keyword>
<comment type="subcellular location">
    <subcellularLocation>
        <location evidence="1">Cell membrane</location>
        <topology evidence="1">Multi-pass membrane protein</topology>
    </subcellularLocation>
</comment>
<dbReference type="GO" id="GO:0042953">
    <property type="term" value="P:lipoprotein transport"/>
    <property type="evidence" value="ECO:0007669"/>
    <property type="project" value="InterPro"/>
</dbReference>
<evidence type="ECO:0000256" key="4">
    <source>
        <dbReference type="ARBA" id="ARBA00022475"/>
    </source>
</evidence>
<dbReference type="GO" id="GO:0044874">
    <property type="term" value="P:lipoprotein localization to outer membrane"/>
    <property type="evidence" value="ECO:0007669"/>
    <property type="project" value="TreeGrafter"/>
</dbReference>
<evidence type="ECO:0000256" key="1">
    <source>
        <dbReference type="ARBA" id="ARBA00004651"/>
    </source>
</evidence>
<dbReference type="InterPro" id="IPR025857">
    <property type="entry name" value="MacB_PCD"/>
</dbReference>
<keyword evidence="4" id="KW-1003">Cell membrane</keyword>
<accession>A0A432W7A0</accession>
<dbReference type="PANTHER" id="PTHR30489:SF0">
    <property type="entry name" value="LIPOPROTEIN-RELEASING SYSTEM TRANSMEMBRANE PROTEIN LOLE"/>
    <property type="match status" value="1"/>
</dbReference>
<dbReference type="Pfam" id="PF12704">
    <property type="entry name" value="MacB_PCD"/>
    <property type="match status" value="1"/>
</dbReference>
<evidence type="ECO:0000313" key="11">
    <source>
        <dbReference type="EMBL" id="RUO25957.1"/>
    </source>
</evidence>
<name>A0A432W7A0_9GAMM</name>
<feature type="domain" description="MacB-like periplasmic core" evidence="10">
    <location>
        <begin position="30"/>
        <end position="244"/>
    </location>
</feature>
<dbReference type="EMBL" id="PIPL01000001">
    <property type="protein sequence ID" value="RUO25957.1"/>
    <property type="molecule type" value="Genomic_DNA"/>
</dbReference>
<feature type="transmembrane region" description="Helical" evidence="8">
    <location>
        <begin position="383"/>
        <end position="403"/>
    </location>
</feature>
<reference evidence="11 12" key="1">
    <citation type="journal article" date="2011" name="Front. Microbiol.">
        <title>Genomic signatures of strain selection and enhancement in Bacillus atrophaeus var. globigii, a historical biowarfare simulant.</title>
        <authorList>
            <person name="Gibbons H.S."/>
            <person name="Broomall S.M."/>
            <person name="McNew L.A."/>
            <person name="Daligault H."/>
            <person name="Chapman C."/>
            <person name="Bruce D."/>
            <person name="Karavis M."/>
            <person name="Krepps M."/>
            <person name="McGregor P.A."/>
            <person name="Hong C."/>
            <person name="Park K.H."/>
            <person name="Akmal A."/>
            <person name="Feldman A."/>
            <person name="Lin J.S."/>
            <person name="Chang W.E."/>
            <person name="Higgs B.W."/>
            <person name="Demirev P."/>
            <person name="Lindquist J."/>
            <person name="Liem A."/>
            <person name="Fochler E."/>
            <person name="Read T.D."/>
            <person name="Tapia R."/>
            <person name="Johnson S."/>
            <person name="Bishop-Lilly K.A."/>
            <person name="Detter C."/>
            <person name="Han C."/>
            <person name="Sozhamannan S."/>
            <person name="Rosenzweig C.N."/>
            <person name="Skowronski E.W."/>
        </authorList>
    </citation>
    <scope>NUCLEOTIDE SEQUENCE [LARGE SCALE GENOMIC DNA]</scope>
    <source>
        <strain evidence="11 12">MLST1</strain>
    </source>
</reference>
<dbReference type="InterPro" id="IPR003838">
    <property type="entry name" value="ABC3_permease_C"/>
</dbReference>
<keyword evidence="7 8" id="KW-0472">Membrane</keyword>
<keyword evidence="5 8" id="KW-0812">Transmembrane</keyword>
<dbReference type="GO" id="GO:0098797">
    <property type="term" value="C:plasma membrane protein complex"/>
    <property type="evidence" value="ECO:0007669"/>
    <property type="project" value="TreeGrafter"/>
</dbReference>
<keyword evidence="11" id="KW-0449">Lipoprotein</keyword>
<keyword evidence="6 8" id="KW-1133">Transmembrane helix</keyword>
<evidence type="ECO:0000259" key="9">
    <source>
        <dbReference type="Pfam" id="PF02687"/>
    </source>
</evidence>
<sequence>MTSSWWLPWNLARRFRRSKHKNRFVNFISASSTLGIALGCCVLIVLLSVMNGFQKALEDELLSLVPHVEYQAVHDGLRDWRQVVEDAEAHPRVLAAAPVTVVNTMIQQGRGFKGVSARAIDPELEPRVSSLPDYISAADWQRFKDNPQGMILGQGLATELGLEVGDGLTLLVPRVGQDRSRMQAPRRLTVTLAGTFRLGGELDYQQAYLHLALGQEAMGLSTEANSVRLRVDDLYQAPVIAAQVAATLSEHAYIRDWTRSEGHLYRDIQLVRTVMYLVLVLVLAVASFNIVSTLVMVVQEKKASIAILKTMGASDALIMRTFILQGSLNGVLGILLGGIAGVLLAWQLPAIFQWLENTFALVLLADDIYFISSIPTQIAWYDVLLVIGVALLLSMLATIYPAWKATQVDPAKALVSA</sequence>